<dbReference type="NCBIfam" id="TIGR00309">
    <property type="entry name" value="V_ATPase_subD"/>
    <property type="match status" value="1"/>
</dbReference>
<feature type="coiled-coil region" evidence="5">
    <location>
        <begin position="36"/>
        <end position="63"/>
    </location>
</feature>
<dbReference type="EMBL" id="PFAV01000063">
    <property type="protein sequence ID" value="PIR90978.1"/>
    <property type="molecule type" value="Genomic_DNA"/>
</dbReference>
<evidence type="ECO:0000256" key="1">
    <source>
        <dbReference type="ARBA" id="ARBA00005850"/>
    </source>
</evidence>
<evidence type="ECO:0000256" key="3">
    <source>
        <dbReference type="ARBA" id="ARBA00023065"/>
    </source>
</evidence>
<dbReference type="Pfam" id="PF01813">
    <property type="entry name" value="ATP-synt_D"/>
    <property type="match status" value="1"/>
</dbReference>
<comment type="function">
    <text evidence="4">Produces ATP from ADP in the presence of a proton gradient across the membrane.</text>
</comment>
<sequence length="203" mass="23592">MENIKATRMELLKLKRQGKTAQRGYKLLKEKRDGLMKKFMEIIRQTKAQRDFLEQKLSNASKQFALSTSNMLSGEVEEIFSLPSAKIKIDVETQNIMSVWIPKFQYVIEGDVKCYSDFSSPLGMAQSLTSFWDALALMIDLAGNEHSSRLLSYEIEKTRRRVNALEYVIIPEIKRKVKFITSKLDEQERSEKIVRMKIKEMIA</sequence>
<keyword evidence="4" id="KW-0375">Hydrogen ion transport</keyword>
<dbReference type="GO" id="GO:0005524">
    <property type="term" value="F:ATP binding"/>
    <property type="evidence" value="ECO:0007669"/>
    <property type="project" value="UniProtKB-UniRule"/>
</dbReference>
<comment type="caution">
    <text evidence="6">The sequence shown here is derived from an EMBL/GenBank/DDBJ whole genome shotgun (WGS) entry which is preliminary data.</text>
</comment>
<comment type="similarity">
    <text evidence="1 4">Belongs to the V-ATPase D subunit family.</text>
</comment>
<dbReference type="Gene3D" id="1.10.287.3240">
    <property type="match status" value="1"/>
</dbReference>
<keyword evidence="3 4" id="KW-0406">Ion transport</keyword>
<dbReference type="PANTHER" id="PTHR11671">
    <property type="entry name" value="V-TYPE ATP SYNTHASE SUBUNIT D"/>
    <property type="match status" value="1"/>
</dbReference>
<dbReference type="AlphaFoldDB" id="A0A2H0UVW8"/>
<dbReference type="GO" id="GO:0042777">
    <property type="term" value="P:proton motive force-driven plasma membrane ATP synthesis"/>
    <property type="evidence" value="ECO:0007669"/>
    <property type="project" value="UniProtKB-UniRule"/>
</dbReference>
<evidence type="ECO:0000256" key="2">
    <source>
        <dbReference type="ARBA" id="ARBA00022448"/>
    </source>
</evidence>
<keyword evidence="5" id="KW-0175">Coiled coil</keyword>
<dbReference type="GO" id="GO:0046933">
    <property type="term" value="F:proton-transporting ATP synthase activity, rotational mechanism"/>
    <property type="evidence" value="ECO:0007669"/>
    <property type="project" value="UniProtKB-UniRule"/>
</dbReference>
<evidence type="ECO:0000313" key="7">
    <source>
        <dbReference type="Proteomes" id="UP000228906"/>
    </source>
</evidence>
<dbReference type="Proteomes" id="UP000228906">
    <property type="component" value="Unassembled WGS sequence"/>
</dbReference>
<keyword evidence="2 4" id="KW-0813">Transport</keyword>
<proteinExistence type="inferred from homology"/>
<name>A0A2H0UVW8_9BACT</name>
<organism evidence="6 7">
    <name type="scientific">bacterium (Candidatus Gribaldobacteria) CG10_big_fil_rev_8_21_14_0_10_41_12</name>
    <dbReference type="NCBI Taxonomy" id="2014277"/>
    <lineage>
        <taxon>Bacteria</taxon>
        <taxon>Candidatus Gribaldobacteria</taxon>
    </lineage>
</organism>
<gene>
    <name evidence="4" type="primary">atpD</name>
    <name evidence="6" type="ORF">COU03_03470</name>
</gene>
<keyword evidence="4" id="KW-0066">ATP synthesis</keyword>
<evidence type="ECO:0000256" key="4">
    <source>
        <dbReference type="HAMAP-Rule" id="MF_00271"/>
    </source>
</evidence>
<dbReference type="GO" id="GO:0046961">
    <property type="term" value="F:proton-transporting ATPase activity, rotational mechanism"/>
    <property type="evidence" value="ECO:0007669"/>
    <property type="project" value="InterPro"/>
</dbReference>
<protein>
    <recommendedName>
        <fullName evidence="4">V-type ATP synthase subunit D</fullName>
    </recommendedName>
    <alternativeName>
        <fullName evidence="4">V-ATPase subunit D</fullName>
    </alternativeName>
</protein>
<dbReference type="HAMAP" id="MF_00271">
    <property type="entry name" value="ATP_synth_D_arch"/>
    <property type="match status" value="1"/>
</dbReference>
<reference evidence="7" key="1">
    <citation type="submission" date="2017-09" db="EMBL/GenBank/DDBJ databases">
        <title>Depth-based differentiation of microbial function through sediment-hosted aquifers and enrichment of novel symbionts in the deep terrestrial subsurface.</title>
        <authorList>
            <person name="Probst A.J."/>
            <person name="Ladd B."/>
            <person name="Jarett J.K."/>
            <person name="Geller-Mcgrath D.E."/>
            <person name="Sieber C.M.K."/>
            <person name="Emerson J.B."/>
            <person name="Anantharaman K."/>
            <person name="Thomas B.C."/>
            <person name="Malmstrom R."/>
            <person name="Stieglmeier M."/>
            <person name="Klingl A."/>
            <person name="Woyke T."/>
            <person name="Ryan C.M."/>
            <person name="Banfield J.F."/>
        </authorList>
    </citation>
    <scope>NUCLEOTIDE SEQUENCE [LARGE SCALE GENOMIC DNA]</scope>
</reference>
<evidence type="ECO:0000256" key="5">
    <source>
        <dbReference type="SAM" id="Coils"/>
    </source>
</evidence>
<accession>A0A2H0UVW8</accession>
<dbReference type="InterPro" id="IPR002699">
    <property type="entry name" value="V_ATPase_D"/>
</dbReference>
<evidence type="ECO:0000313" key="6">
    <source>
        <dbReference type="EMBL" id="PIR90978.1"/>
    </source>
</evidence>